<evidence type="ECO:0000313" key="3">
    <source>
        <dbReference type="Proteomes" id="UP000554482"/>
    </source>
</evidence>
<protein>
    <submittedName>
        <fullName evidence="2">O-fucosyltransferase family protein</fullName>
    </submittedName>
</protein>
<name>A0A7J6WCX4_THATH</name>
<gene>
    <name evidence="2" type="ORF">FRX31_015126</name>
</gene>
<keyword evidence="2" id="KW-0328">Glycosyltransferase</keyword>
<accession>A0A7J6WCX4</accession>
<evidence type="ECO:0000313" key="2">
    <source>
        <dbReference type="EMBL" id="KAF5195286.1"/>
    </source>
</evidence>
<reference evidence="2 3" key="1">
    <citation type="submission" date="2020-06" db="EMBL/GenBank/DDBJ databases">
        <title>Transcriptomic and genomic resources for Thalictrum thalictroides and T. hernandezii: Facilitating candidate gene discovery in an emerging model plant lineage.</title>
        <authorList>
            <person name="Arias T."/>
            <person name="Riano-Pachon D.M."/>
            <person name="Di Stilio V.S."/>
        </authorList>
    </citation>
    <scope>NUCLEOTIDE SEQUENCE [LARGE SCALE GENOMIC DNA]</scope>
    <source>
        <strain evidence="3">cv. WT478/WT964</strain>
        <tissue evidence="2">Leaves</tissue>
    </source>
</reference>
<keyword evidence="3" id="KW-1185">Reference proteome</keyword>
<evidence type="ECO:0000256" key="1">
    <source>
        <dbReference type="SAM" id="MobiDB-lite"/>
    </source>
</evidence>
<dbReference type="AlphaFoldDB" id="A0A7J6WCX4"/>
<proteinExistence type="predicted"/>
<dbReference type="PANTHER" id="PTHR31741">
    <property type="entry name" value="OS02G0726500 PROTEIN-RELATED"/>
    <property type="match status" value="1"/>
</dbReference>
<dbReference type="GO" id="GO:0005737">
    <property type="term" value="C:cytoplasm"/>
    <property type="evidence" value="ECO:0007669"/>
    <property type="project" value="TreeGrafter"/>
</dbReference>
<dbReference type="EMBL" id="JABWDY010017531">
    <property type="protein sequence ID" value="KAF5195286.1"/>
    <property type="molecule type" value="Genomic_DNA"/>
</dbReference>
<organism evidence="2 3">
    <name type="scientific">Thalictrum thalictroides</name>
    <name type="common">Rue-anemone</name>
    <name type="synonym">Anemone thalictroides</name>
    <dbReference type="NCBI Taxonomy" id="46969"/>
    <lineage>
        <taxon>Eukaryota</taxon>
        <taxon>Viridiplantae</taxon>
        <taxon>Streptophyta</taxon>
        <taxon>Embryophyta</taxon>
        <taxon>Tracheophyta</taxon>
        <taxon>Spermatophyta</taxon>
        <taxon>Magnoliopsida</taxon>
        <taxon>Ranunculales</taxon>
        <taxon>Ranunculaceae</taxon>
        <taxon>Thalictroideae</taxon>
        <taxon>Thalictrum</taxon>
    </lineage>
</organism>
<dbReference type="GO" id="GO:0016757">
    <property type="term" value="F:glycosyltransferase activity"/>
    <property type="evidence" value="ECO:0007669"/>
    <property type="project" value="UniProtKB-KW"/>
</dbReference>
<dbReference type="OrthoDB" id="1676810at2759"/>
<sequence length="95" mass="10696">MANHGGNMAKSIQGHRAYLGHKKHITPNKKHLVHLFMNKIKPQDQRKLDQMIKNMHARSLGSPVARTKKSGRDVIAFPVPECMCTTTRDLHTSTA</sequence>
<dbReference type="Proteomes" id="UP000554482">
    <property type="component" value="Unassembled WGS sequence"/>
</dbReference>
<feature type="region of interest" description="Disordered" evidence="1">
    <location>
        <begin position="1"/>
        <end position="21"/>
    </location>
</feature>
<dbReference type="PANTHER" id="PTHR31741:SF66">
    <property type="entry name" value="O-FUCOSYLTRANSFERASE 20"/>
    <property type="match status" value="1"/>
</dbReference>
<keyword evidence="2" id="KW-0808">Transferase</keyword>
<comment type="caution">
    <text evidence="2">The sequence shown here is derived from an EMBL/GenBank/DDBJ whole genome shotgun (WGS) entry which is preliminary data.</text>
</comment>